<reference evidence="2 3" key="1">
    <citation type="submission" date="2018-09" db="EMBL/GenBank/DDBJ databases">
        <title>Sphingomonas peninsula sp. nov., isolated from fildes peninsula, Antarctic soil.</title>
        <authorList>
            <person name="Yingchao G."/>
        </authorList>
    </citation>
    <scope>NUCLEOTIDE SEQUENCE [LARGE SCALE GENOMIC DNA]</scope>
    <source>
        <strain evidence="2 3">YZ-8</strain>
    </source>
</reference>
<dbReference type="KEGG" id="spha:D3Y57_12885"/>
<evidence type="ECO:0000313" key="2">
    <source>
        <dbReference type="EMBL" id="AYJ86690.1"/>
    </source>
</evidence>
<proteinExistence type="predicted"/>
<dbReference type="OrthoDB" id="9784724at2"/>
<evidence type="ECO:0000313" key="3">
    <source>
        <dbReference type="Proteomes" id="UP000276254"/>
    </source>
</evidence>
<keyword evidence="3" id="KW-1185">Reference proteome</keyword>
<dbReference type="GO" id="GO:0003677">
    <property type="term" value="F:DNA binding"/>
    <property type="evidence" value="ECO:0007669"/>
    <property type="project" value="InterPro"/>
</dbReference>
<dbReference type="EMBL" id="CP032829">
    <property type="protein sequence ID" value="AYJ86690.1"/>
    <property type="molecule type" value="Genomic_DNA"/>
</dbReference>
<organism evidence="2 3">
    <name type="scientific">Sphingomonas paeninsulae</name>
    <dbReference type="NCBI Taxonomy" id="2319844"/>
    <lineage>
        <taxon>Bacteria</taxon>
        <taxon>Pseudomonadati</taxon>
        <taxon>Pseudomonadota</taxon>
        <taxon>Alphaproteobacteria</taxon>
        <taxon>Sphingomonadales</taxon>
        <taxon>Sphingomonadaceae</taxon>
        <taxon>Sphingomonas</taxon>
    </lineage>
</organism>
<dbReference type="SUPFAM" id="SSF56349">
    <property type="entry name" value="DNA breaking-rejoining enzymes"/>
    <property type="match status" value="1"/>
</dbReference>
<accession>A0A494TC15</accession>
<dbReference type="InterPro" id="IPR011010">
    <property type="entry name" value="DNA_brk_join_enz"/>
</dbReference>
<feature type="region of interest" description="Disordered" evidence="1">
    <location>
        <begin position="188"/>
        <end position="211"/>
    </location>
</feature>
<protein>
    <recommendedName>
        <fullName evidence="4">Core-binding (CB) domain-containing protein</fullName>
    </recommendedName>
</protein>
<sequence>MRPFIPGNPRELVRTLDAKLIGEPGALDRYTAAMDEYARLATLAAKAFVDLFDPLDNPTIAYLAETFRAESLAGDEAGRWDTDERELHATLAKTPGITSRFKGEERQRWSIKRRETLEASEAHNASLIATGDMEGIRELWAWEANEFATARGYRFDTSAPAFDTLCRAIAEASLSASRDAFARLDGQTVPTPQESEKPTRLASPPPVASSNASFEQIVEEVITNTRIGTGNATMETTRTALRYFREAYGKDIAPPAITRSHVSDWLDLLAQRPSRLPKSDLRLTLAALAEKYADQPQVPRLKGKTINQSLNALSAVWRKGQAIGKIRDGDNNPFARHIVKVAPAPESPKEFSIAELQTIFALPIFTAGERPQGGKGGASYWIPCYCYGPAHVLRKSPNLPYPMYATTPLQTVGCYGSQTRDPTLIKALGASRPHVPVLDAVSSPYRRTCLRWAS</sequence>
<name>A0A494TC15_SPHPE</name>
<dbReference type="AlphaFoldDB" id="A0A494TC15"/>
<gene>
    <name evidence="2" type="ORF">D3Y57_12885</name>
</gene>
<dbReference type="Proteomes" id="UP000276254">
    <property type="component" value="Chromosome"/>
</dbReference>
<evidence type="ECO:0000256" key="1">
    <source>
        <dbReference type="SAM" id="MobiDB-lite"/>
    </source>
</evidence>
<evidence type="ECO:0008006" key="4">
    <source>
        <dbReference type="Google" id="ProtNLM"/>
    </source>
</evidence>